<reference evidence="1" key="2">
    <citation type="submission" date="2018-03" db="EMBL/GenBank/DDBJ databases">
        <title>The Triticum urartu genome reveals the dynamic nature of wheat genome evolution.</title>
        <authorList>
            <person name="Ling H."/>
            <person name="Ma B."/>
            <person name="Shi X."/>
            <person name="Liu H."/>
            <person name="Dong L."/>
            <person name="Sun H."/>
            <person name="Cao Y."/>
            <person name="Gao Q."/>
            <person name="Zheng S."/>
            <person name="Li Y."/>
            <person name="Yu Y."/>
            <person name="Du H."/>
            <person name="Qi M."/>
            <person name="Li Y."/>
            <person name="Yu H."/>
            <person name="Cui Y."/>
            <person name="Wang N."/>
            <person name="Chen C."/>
            <person name="Wu H."/>
            <person name="Zhao Y."/>
            <person name="Zhang J."/>
            <person name="Li Y."/>
            <person name="Zhou W."/>
            <person name="Zhang B."/>
            <person name="Hu W."/>
            <person name="Eijk M."/>
            <person name="Tang J."/>
            <person name="Witsenboer H."/>
            <person name="Zhao S."/>
            <person name="Li Z."/>
            <person name="Zhang A."/>
            <person name="Wang D."/>
            <person name="Liang C."/>
        </authorList>
    </citation>
    <scope>NUCLEOTIDE SEQUENCE [LARGE SCALE GENOMIC DNA]</scope>
    <source>
        <strain evidence="1">cv. G1812</strain>
    </source>
</reference>
<protein>
    <recommendedName>
        <fullName evidence="3">Reverse transcriptase domain-containing protein</fullName>
    </recommendedName>
</protein>
<dbReference type="Gramene" id="TuG1812G0100001660.01.T01">
    <property type="protein sequence ID" value="TuG1812G0100001660.01.T01"/>
    <property type="gene ID" value="TuG1812G0100001660.01"/>
</dbReference>
<proteinExistence type="predicted"/>
<evidence type="ECO:0008006" key="3">
    <source>
        <dbReference type="Google" id="ProtNLM"/>
    </source>
</evidence>
<dbReference type="Proteomes" id="UP000015106">
    <property type="component" value="Chromosome 1"/>
</dbReference>
<organism evidence="1 2">
    <name type="scientific">Triticum urartu</name>
    <name type="common">Red wild einkorn</name>
    <name type="synonym">Crithodium urartu</name>
    <dbReference type="NCBI Taxonomy" id="4572"/>
    <lineage>
        <taxon>Eukaryota</taxon>
        <taxon>Viridiplantae</taxon>
        <taxon>Streptophyta</taxon>
        <taxon>Embryophyta</taxon>
        <taxon>Tracheophyta</taxon>
        <taxon>Spermatophyta</taxon>
        <taxon>Magnoliopsida</taxon>
        <taxon>Liliopsida</taxon>
        <taxon>Poales</taxon>
        <taxon>Poaceae</taxon>
        <taxon>BOP clade</taxon>
        <taxon>Pooideae</taxon>
        <taxon>Triticodae</taxon>
        <taxon>Triticeae</taxon>
        <taxon>Triticinae</taxon>
        <taxon>Triticum</taxon>
    </lineage>
</organism>
<reference evidence="2" key="1">
    <citation type="journal article" date="2013" name="Nature">
        <title>Draft genome of the wheat A-genome progenitor Triticum urartu.</title>
        <authorList>
            <person name="Ling H.Q."/>
            <person name="Zhao S."/>
            <person name="Liu D."/>
            <person name="Wang J."/>
            <person name="Sun H."/>
            <person name="Zhang C."/>
            <person name="Fan H."/>
            <person name="Li D."/>
            <person name="Dong L."/>
            <person name="Tao Y."/>
            <person name="Gao C."/>
            <person name="Wu H."/>
            <person name="Li Y."/>
            <person name="Cui Y."/>
            <person name="Guo X."/>
            <person name="Zheng S."/>
            <person name="Wang B."/>
            <person name="Yu K."/>
            <person name="Liang Q."/>
            <person name="Yang W."/>
            <person name="Lou X."/>
            <person name="Chen J."/>
            <person name="Feng M."/>
            <person name="Jian J."/>
            <person name="Zhang X."/>
            <person name="Luo G."/>
            <person name="Jiang Y."/>
            <person name="Liu J."/>
            <person name="Wang Z."/>
            <person name="Sha Y."/>
            <person name="Zhang B."/>
            <person name="Wu H."/>
            <person name="Tang D."/>
            <person name="Shen Q."/>
            <person name="Xue P."/>
            <person name="Zou S."/>
            <person name="Wang X."/>
            <person name="Liu X."/>
            <person name="Wang F."/>
            <person name="Yang Y."/>
            <person name="An X."/>
            <person name="Dong Z."/>
            <person name="Zhang K."/>
            <person name="Zhang X."/>
            <person name="Luo M.C."/>
            <person name="Dvorak J."/>
            <person name="Tong Y."/>
            <person name="Wang J."/>
            <person name="Yang H."/>
            <person name="Li Z."/>
            <person name="Wang D."/>
            <person name="Zhang A."/>
            <person name="Wang J."/>
        </authorList>
    </citation>
    <scope>NUCLEOTIDE SEQUENCE</scope>
    <source>
        <strain evidence="2">cv. G1812</strain>
    </source>
</reference>
<evidence type="ECO:0000313" key="2">
    <source>
        <dbReference type="Proteomes" id="UP000015106"/>
    </source>
</evidence>
<dbReference type="EnsemblPlants" id="TuG1812G0100001660.01.T01">
    <property type="protein sequence ID" value="TuG1812G0100001660.01.T01"/>
    <property type="gene ID" value="TuG1812G0100001660.01"/>
</dbReference>
<reference evidence="1" key="3">
    <citation type="submission" date="2022-06" db="UniProtKB">
        <authorList>
            <consortium name="EnsemblPlants"/>
        </authorList>
    </citation>
    <scope>IDENTIFICATION</scope>
</reference>
<sequence>MLFTIAIDVLNSLIQHAIRCNILQRLSPRHMTSSIPLYADDVVVFCHPDPTDLSAR</sequence>
<name>A0A8R7JXX3_TRIUA</name>
<evidence type="ECO:0000313" key="1">
    <source>
        <dbReference type="EnsemblPlants" id="TuG1812G0100001660.01.T01"/>
    </source>
</evidence>
<accession>A0A8R7JXX3</accession>
<dbReference type="AlphaFoldDB" id="A0A8R7JXX3"/>
<keyword evidence="2" id="KW-1185">Reference proteome</keyword>